<evidence type="ECO:0000313" key="2">
    <source>
        <dbReference type="Proteomes" id="UP001056855"/>
    </source>
</evidence>
<keyword evidence="2" id="KW-1185">Reference proteome</keyword>
<reference evidence="1" key="1">
    <citation type="submission" date="2022-06" db="EMBL/GenBank/DDBJ databases">
        <title>Diverse halophilic archaea isolated from saline environments.</title>
        <authorList>
            <person name="Cui H.-L."/>
        </authorList>
    </citation>
    <scope>NUCLEOTIDE SEQUENCE</scope>
    <source>
        <strain evidence="1">WLHS1</strain>
    </source>
</reference>
<organism evidence="1 2">
    <name type="scientific">Natronosalvus rutilus</name>
    <dbReference type="NCBI Taxonomy" id="2953753"/>
    <lineage>
        <taxon>Archaea</taxon>
        <taxon>Methanobacteriati</taxon>
        <taxon>Methanobacteriota</taxon>
        <taxon>Stenosarchaea group</taxon>
        <taxon>Halobacteria</taxon>
        <taxon>Halobacteriales</taxon>
        <taxon>Natrialbaceae</taxon>
        <taxon>Natronosalvus</taxon>
    </lineage>
</organism>
<evidence type="ECO:0000313" key="1">
    <source>
        <dbReference type="EMBL" id="UTF55207.1"/>
    </source>
</evidence>
<dbReference type="Pfam" id="PF19102">
    <property type="entry name" value="DUF5789"/>
    <property type="match status" value="1"/>
</dbReference>
<dbReference type="RefSeq" id="WP_254160029.1">
    <property type="nucleotide sequence ID" value="NZ_CP100355.1"/>
</dbReference>
<dbReference type="Proteomes" id="UP001056855">
    <property type="component" value="Chromosome"/>
</dbReference>
<dbReference type="EMBL" id="CP100355">
    <property type="protein sequence ID" value="UTF55207.1"/>
    <property type="molecule type" value="Genomic_DNA"/>
</dbReference>
<name>A0A9E7NEB9_9EURY</name>
<gene>
    <name evidence="1" type="ORF">NGM29_08150</name>
</gene>
<dbReference type="InterPro" id="IPR043899">
    <property type="entry name" value="DUF5789"/>
</dbReference>
<protein>
    <submittedName>
        <fullName evidence="1">Uncharacterized protein</fullName>
    </submittedName>
</protein>
<dbReference type="AlphaFoldDB" id="A0A9E7NEB9"/>
<sequence length="109" mass="12103">MGVRPPSNGPDDEPTSIEFGIAAVDARLKRADLSFPASRADVSAALGDANIPYDVHGNTVGLETVLEHVDRERFESRQELLNALHPVFEEYRKNHSGGFFRQVRTLLPF</sequence>
<proteinExistence type="predicted"/>
<dbReference type="GeneID" id="73290010"/>
<accession>A0A9E7NEB9</accession>
<dbReference type="KEGG" id="sawl:NGM29_08150"/>